<dbReference type="RefSeq" id="WP_379995941.1">
    <property type="nucleotide sequence ID" value="NZ_JBHSGN010000067.1"/>
</dbReference>
<proteinExistence type="predicted"/>
<sequence>MNRIKLDDILSQAIIKMCDHNPGAMEALAYLYPDTMNIDPESPSKWFYILLLDVYGIYGTDIYVLYSDICGKDLAKMIAVLKASCHALIGIDVIKDACSRQDYSGRAMIPVDELYKKVRDLCPKFNNKNDPQ</sequence>
<dbReference type="EMBL" id="JBHSGN010000067">
    <property type="protein sequence ID" value="MFC4674048.1"/>
    <property type="molecule type" value="Genomic_DNA"/>
</dbReference>
<accession>A0ABV9KWA4</accession>
<evidence type="ECO:0000313" key="2">
    <source>
        <dbReference type="Proteomes" id="UP001596023"/>
    </source>
</evidence>
<reference evidence="2" key="1">
    <citation type="journal article" date="2019" name="Int. J. Syst. Evol. Microbiol.">
        <title>The Global Catalogue of Microorganisms (GCM) 10K type strain sequencing project: providing services to taxonomists for standard genome sequencing and annotation.</title>
        <authorList>
            <consortium name="The Broad Institute Genomics Platform"/>
            <consortium name="The Broad Institute Genome Sequencing Center for Infectious Disease"/>
            <person name="Wu L."/>
            <person name="Ma J."/>
        </authorList>
    </citation>
    <scope>NUCLEOTIDE SEQUENCE [LARGE SCALE GENOMIC DNA]</scope>
    <source>
        <strain evidence="2">CCUG 66188</strain>
    </source>
</reference>
<evidence type="ECO:0000313" key="1">
    <source>
        <dbReference type="EMBL" id="MFC4674048.1"/>
    </source>
</evidence>
<gene>
    <name evidence="1" type="ORF">ACFO6W_10105</name>
</gene>
<dbReference type="Proteomes" id="UP001596023">
    <property type="component" value="Unassembled WGS sequence"/>
</dbReference>
<name>A0ABV9KWA4_9BACT</name>
<keyword evidence="2" id="KW-1185">Reference proteome</keyword>
<organism evidence="1 2">
    <name type="scientific">Dysgonomonas termitidis</name>
    <dbReference type="NCBI Taxonomy" id="1516126"/>
    <lineage>
        <taxon>Bacteria</taxon>
        <taxon>Pseudomonadati</taxon>
        <taxon>Bacteroidota</taxon>
        <taxon>Bacteroidia</taxon>
        <taxon>Bacteroidales</taxon>
        <taxon>Dysgonomonadaceae</taxon>
        <taxon>Dysgonomonas</taxon>
    </lineage>
</organism>
<protein>
    <submittedName>
        <fullName evidence="1">Uncharacterized protein</fullName>
    </submittedName>
</protein>
<comment type="caution">
    <text evidence="1">The sequence shown here is derived from an EMBL/GenBank/DDBJ whole genome shotgun (WGS) entry which is preliminary data.</text>
</comment>